<dbReference type="OrthoDB" id="142327at2157"/>
<proteinExistence type="predicted"/>
<organism evidence="1 2">
    <name type="scientific">Methanohalobium evestigatum (strain ATCC BAA-1072 / DSM 3721 / NBRC 107634 / OCM 161 / Z-7303)</name>
    <dbReference type="NCBI Taxonomy" id="644295"/>
    <lineage>
        <taxon>Archaea</taxon>
        <taxon>Methanobacteriati</taxon>
        <taxon>Methanobacteriota</taxon>
        <taxon>Stenosarchaea group</taxon>
        <taxon>Methanomicrobia</taxon>
        <taxon>Methanosarcinales</taxon>
        <taxon>Methanosarcinaceae</taxon>
        <taxon>Methanohalobium</taxon>
    </lineage>
</organism>
<accession>D7EAS7</accession>
<dbReference type="EMBL" id="CP002069">
    <property type="protein sequence ID" value="ADI74444.1"/>
    <property type="molecule type" value="Genomic_DNA"/>
</dbReference>
<dbReference type="HOGENOM" id="CLU_3130829_0_0_2"/>
<keyword evidence="2" id="KW-1185">Reference proteome</keyword>
<dbReference type="KEGG" id="mev:Metev_1599"/>
<name>D7EAS7_METEZ</name>
<dbReference type="STRING" id="644295.Metev_1599"/>
<dbReference type="AlphaFoldDB" id="D7EAS7"/>
<sequence length="49" mass="5556">MDIKQNKATCKYTGNKSRKTIINNSGFTEIINSEELELYQFMVGGLQAK</sequence>
<evidence type="ECO:0000313" key="1">
    <source>
        <dbReference type="EMBL" id="ADI74444.1"/>
    </source>
</evidence>
<gene>
    <name evidence="1" type="ordered locus">Metev_1599</name>
</gene>
<dbReference type="RefSeq" id="WP_013195009.1">
    <property type="nucleotide sequence ID" value="NC_014253.1"/>
</dbReference>
<dbReference type="Proteomes" id="UP000000391">
    <property type="component" value="Chromosome"/>
</dbReference>
<protein>
    <submittedName>
        <fullName evidence="1">Uncharacterized protein</fullName>
    </submittedName>
</protein>
<reference evidence="1 2" key="1">
    <citation type="submission" date="2010-06" db="EMBL/GenBank/DDBJ databases">
        <title>Complete sequence chromosome of Methanohalobium evestigatum Z-7303.</title>
        <authorList>
            <consortium name="US DOE Joint Genome Institute"/>
            <person name="Lucas S."/>
            <person name="Copeland A."/>
            <person name="Lapidus A."/>
            <person name="Cheng J.-F."/>
            <person name="Bruce D."/>
            <person name="Goodwin L."/>
            <person name="Pitluck S."/>
            <person name="Saunders E."/>
            <person name="Detter J.C."/>
            <person name="Han C."/>
            <person name="Tapia R."/>
            <person name="Land M."/>
            <person name="Hauser L."/>
            <person name="Kyrpides N."/>
            <person name="Mikhailova N."/>
            <person name="Sieprawska-Lupa M."/>
            <person name="Whitman W.B."/>
            <person name="Anderson I."/>
            <person name="Woyke T."/>
        </authorList>
    </citation>
    <scope>NUCLEOTIDE SEQUENCE [LARGE SCALE GENOMIC DNA]</scope>
    <source>
        <strain evidence="2">ATCC BAA-1072 / DSM 3721 / NBRC 107634 / OCM 161 / Z-7303</strain>
    </source>
</reference>
<evidence type="ECO:0000313" key="2">
    <source>
        <dbReference type="Proteomes" id="UP000000391"/>
    </source>
</evidence>
<dbReference type="GeneID" id="9347240"/>